<dbReference type="GO" id="GO:0006869">
    <property type="term" value="P:lipid transport"/>
    <property type="evidence" value="ECO:0007669"/>
    <property type="project" value="InterPro"/>
</dbReference>
<evidence type="ECO:0000256" key="2">
    <source>
        <dbReference type="SAM" id="MobiDB-lite"/>
    </source>
</evidence>
<proteinExistence type="inferred from homology"/>
<dbReference type="PANTHER" id="PTHR14096">
    <property type="entry name" value="APOLIPOPROTEIN L"/>
    <property type="match status" value="1"/>
</dbReference>
<feature type="compositionally biased region" description="Acidic residues" evidence="2">
    <location>
        <begin position="13"/>
        <end position="27"/>
    </location>
</feature>
<dbReference type="Pfam" id="PF05461">
    <property type="entry name" value="ApoL"/>
    <property type="match status" value="1"/>
</dbReference>
<sequence length="208" mass="23550">MDVGDVEEAKEVDVEEAQEVDVEEPEEVDLEEAEEVDDNGTVTWLALGWSGPQVTAGQDDEHLTALFILNSISILPRFLLTSLFFSFHLEGKDFIDAIEYLMDPRDKEKLHCLLSDESWERFVAGAKLSREEADALYADLSQLEALMAVEDKDMPSAEQLHQEIFMKEFPQVKQDLEDRIQQLYALADEVDKVHKDCTIAQVAASSTR</sequence>
<feature type="region of interest" description="Disordered" evidence="2">
    <location>
        <begin position="1"/>
        <end position="27"/>
    </location>
</feature>
<comment type="similarity">
    <text evidence="1">Belongs to the apolipoprotein L family.</text>
</comment>
<dbReference type="PANTHER" id="PTHR14096:SF27">
    <property type="entry name" value="APOLIPOPROTEIN L2"/>
    <property type="match status" value="1"/>
</dbReference>
<dbReference type="GO" id="GO:0042157">
    <property type="term" value="P:lipoprotein metabolic process"/>
    <property type="evidence" value="ECO:0007669"/>
    <property type="project" value="InterPro"/>
</dbReference>
<organism evidence="3 4">
    <name type="scientific">Cnephaeus nilssonii</name>
    <name type="common">Northern bat</name>
    <name type="synonym">Eptesicus nilssonii</name>
    <dbReference type="NCBI Taxonomy" id="3371016"/>
    <lineage>
        <taxon>Eukaryota</taxon>
        <taxon>Metazoa</taxon>
        <taxon>Chordata</taxon>
        <taxon>Craniata</taxon>
        <taxon>Vertebrata</taxon>
        <taxon>Euteleostomi</taxon>
        <taxon>Mammalia</taxon>
        <taxon>Eutheria</taxon>
        <taxon>Laurasiatheria</taxon>
        <taxon>Chiroptera</taxon>
        <taxon>Yangochiroptera</taxon>
        <taxon>Vespertilionidae</taxon>
        <taxon>Cnephaeus</taxon>
    </lineage>
</organism>
<dbReference type="AlphaFoldDB" id="A0AA40I1Z8"/>
<keyword evidence="4" id="KW-1185">Reference proteome</keyword>
<evidence type="ECO:0000313" key="4">
    <source>
        <dbReference type="Proteomes" id="UP001177744"/>
    </source>
</evidence>
<dbReference type="Proteomes" id="UP001177744">
    <property type="component" value="Unassembled WGS sequence"/>
</dbReference>
<gene>
    <name evidence="3" type="ORF">QTO34_017976</name>
</gene>
<dbReference type="GO" id="GO:0008289">
    <property type="term" value="F:lipid binding"/>
    <property type="evidence" value="ECO:0007669"/>
    <property type="project" value="InterPro"/>
</dbReference>
<reference evidence="3" key="1">
    <citation type="submission" date="2023-06" db="EMBL/GenBank/DDBJ databases">
        <title>Reference genome for the Northern bat (Eptesicus nilssonii), a most northern bat species.</title>
        <authorList>
            <person name="Laine V.N."/>
            <person name="Pulliainen A.T."/>
            <person name="Lilley T.M."/>
        </authorList>
    </citation>
    <scope>NUCLEOTIDE SEQUENCE</scope>
    <source>
        <strain evidence="3">BLF_Eptnil</strain>
        <tissue evidence="3">Kidney</tissue>
    </source>
</reference>
<evidence type="ECO:0000313" key="3">
    <source>
        <dbReference type="EMBL" id="KAK1341561.1"/>
    </source>
</evidence>
<accession>A0AA40I1Z8</accession>
<evidence type="ECO:0000256" key="1">
    <source>
        <dbReference type="ARBA" id="ARBA00010090"/>
    </source>
</evidence>
<protein>
    <submittedName>
        <fullName evidence="3">Uncharacterized protein</fullName>
    </submittedName>
</protein>
<dbReference type="GO" id="GO:0005576">
    <property type="term" value="C:extracellular region"/>
    <property type="evidence" value="ECO:0007669"/>
    <property type="project" value="InterPro"/>
</dbReference>
<dbReference type="InterPro" id="IPR008405">
    <property type="entry name" value="ApoL"/>
</dbReference>
<name>A0AA40I1Z8_CNENI</name>
<dbReference type="EMBL" id="JAULJE010000007">
    <property type="protein sequence ID" value="KAK1341561.1"/>
    <property type="molecule type" value="Genomic_DNA"/>
</dbReference>
<comment type="caution">
    <text evidence="3">The sequence shown here is derived from an EMBL/GenBank/DDBJ whole genome shotgun (WGS) entry which is preliminary data.</text>
</comment>
<dbReference type="GO" id="GO:0016020">
    <property type="term" value="C:membrane"/>
    <property type="evidence" value="ECO:0007669"/>
    <property type="project" value="TreeGrafter"/>
</dbReference>